<accession>A0AAD1BZQ5</accession>
<dbReference type="Pfam" id="PF22106">
    <property type="entry name" value="NGO1945_C"/>
    <property type="match status" value="1"/>
</dbReference>
<reference evidence="4" key="1">
    <citation type="submission" date="2015-05" db="EMBL/GenBank/DDBJ databases">
        <title>Draft genome sequencing of a biphenyl-degrading bacterium, Pseudomonas balearica KF707 (=NBRC110670).</title>
        <authorList>
            <person name="Kimura N."/>
            <person name="Hirose J."/>
            <person name="Watanabe T."/>
            <person name="Suenaga H."/>
            <person name="Fujihara H."/>
            <person name="Noguchi M."/>
            <person name="Hashimoto M."/>
            <person name="Shimodaira J."/>
            <person name="Tsuchikane K."/>
            <person name="Hosoyama A."/>
            <person name="Yamazoe A."/>
            <person name="Fujita N."/>
            <person name="Furukawa K."/>
        </authorList>
    </citation>
    <scope>NUCLEOTIDE SEQUENCE [LARGE SCALE GENOMIC DNA]</scope>
    <source>
        <strain evidence="4">DSM 10086 / NBRC 110670 / KF707</strain>
    </source>
</reference>
<evidence type="ECO:0000259" key="1">
    <source>
        <dbReference type="Pfam" id="PF09836"/>
    </source>
</evidence>
<evidence type="ECO:0000313" key="4">
    <source>
        <dbReference type="Proteomes" id="UP000218554"/>
    </source>
</evidence>
<protein>
    <recommendedName>
        <fullName evidence="5">DNA-binding domain-containing protein</fullName>
    </recommendedName>
</protein>
<dbReference type="EMBL" id="AP014862">
    <property type="protein sequence ID" value="BAU74626.1"/>
    <property type="molecule type" value="Genomic_DNA"/>
</dbReference>
<dbReference type="InterPro" id="IPR044922">
    <property type="entry name" value="DUF2063_N_sf"/>
</dbReference>
<feature type="domain" description="Putative DNA-binding" evidence="1">
    <location>
        <begin position="11"/>
        <end position="93"/>
    </location>
</feature>
<sequence>MAETLNAQLLAMAHHVRDPARHGPPPGLEARRLAVYRQLFLGNLTSLLAGGFPVIHASLGEGTWQDLVSRFYGEYRCRTPLFTQLAGEFVAWLGDLEDAALPAWLAELAHYEWVESELLLSDATECAHDPRGDLLDGVPLLSRLAWPLAYAWPVCDLGPGHLPERAPNEPTLLLARRGTDLKVHFSRLAPLAHALLVSLQDSRRSGREHIGELADAVGVEREVLMPQGLALLESLREQGVVLGTRSG</sequence>
<dbReference type="InterPro" id="IPR054098">
    <property type="entry name" value="NGO1945-like_C"/>
</dbReference>
<dbReference type="KEGG" id="pfuw:KF707C_29380"/>
<evidence type="ECO:0008006" key="5">
    <source>
        <dbReference type="Google" id="ProtNLM"/>
    </source>
</evidence>
<dbReference type="Pfam" id="PF09836">
    <property type="entry name" value="DUF2063"/>
    <property type="match status" value="1"/>
</dbReference>
<proteinExistence type="predicted"/>
<dbReference type="AlphaFoldDB" id="A0AAD1BZQ5"/>
<dbReference type="Proteomes" id="UP000218554">
    <property type="component" value="Chromosome"/>
</dbReference>
<dbReference type="Gene3D" id="1.10.150.690">
    <property type="entry name" value="DUF2063"/>
    <property type="match status" value="1"/>
</dbReference>
<reference evidence="3 4" key="2">
    <citation type="journal article" date="2017" name="Int. J. Syst. Evol. Microbiol.">
        <title>Pseudomonas furukawaii sp. nov., a polychlorinated biphenyl-degrading bacterium isolated from biphenyl-contaminated soil in Japan.</title>
        <authorList>
            <person name="Kimura N."/>
            <person name="Watanabe T."/>
            <person name="Suenaga H."/>
            <person name="Fujihara H."/>
            <person name="Futagami T."/>
            <person name="Goto M."/>
            <person name="Hanada S."/>
            <person name="Hirose J."/>
        </authorList>
    </citation>
    <scope>NUCLEOTIDE SEQUENCE [LARGE SCALE GENOMIC DNA]</scope>
    <source>
        <strain evidence="4">DSM 10086 / NBRC 110670 / KF707</strain>
    </source>
</reference>
<dbReference type="RefSeq" id="WP_003449505.1">
    <property type="nucleotide sequence ID" value="NZ_AJMR01000074.1"/>
</dbReference>
<evidence type="ECO:0000313" key="3">
    <source>
        <dbReference type="EMBL" id="BAU74626.1"/>
    </source>
</evidence>
<evidence type="ECO:0000259" key="2">
    <source>
        <dbReference type="Pfam" id="PF22106"/>
    </source>
</evidence>
<gene>
    <name evidence="3" type="ORF">KF707C_29380</name>
</gene>
<organism evidence="3 4">
    <name type="scientific">Metapseudomonas furukawaii</name>
    <name type="common">Pseudomonas furukawaii</name>
    <dbReference type="NCBI Taxonomy" id="1149133"/>
    <lineage>
        <taxon>Bacteria</taxon>
        <taxon>Pseudomonadati</taxon>
        <taxon>Pseudomonadota</taxon>
        <taxon>Gammaproteobacteria</taxon>
        <taxon>Pseudomonadales</taxon>
        <taxon>Pseudomonadaceae</taxon>
        <taxon>Metapseudomonas</taxon>
    </lineage>
</organism>
<name>A0AAD1BZQ5_METFU</name>
<dbReference type="InterPro" id="IPR018640">
    <property type="entry name" value="DUF2063"/>
</dbReference>
<keyword evidence="4" id="KW-1185">Reference proteome</keyword>
<dbReference type="Gene3D" id="3.90.930.50">
    <property type="match status" value="1"/>
</dbReference>
<feature type="domain" description="NGO1945-like C-terminal" evidence="2">
    <location>
        <begin position="142"/>
        <end position="236"/>
    </location>
</feature>